<feature type="transmembrane region" description="Helical" evidence="5">
    <location>
        <begin position="178"/>
        <end position="197"/>
    </location>
</feature>
<feature type="transmembrane region" description="Helical" evidence="5">
    <location>
        <begin position="15"/>
        <end position="36"/>
    </location>
</feature>
<evidence type="ECO:0000313" key="6">
    <source>
        <dbReference type="EMBL" id="OBZ81252.1"/>
    </source>
</evidence>
<sequence>MLIGLSGSTIYNTPIVQIVLLGFVCLCGPGMFNALSGLGAGGSMSSNIALTDTSNGVLYSCLALVGLFSGTITNTLGVNKTLTIGSIGYVIYVSAFWVYDRKQVGEYVILSGAILGCLAALFWSAQGAIMMSYPEEKHKGKSVSVFWTIFNCGGIIGSLIALTMNAEKKQQVSISTSTYVAFIMIMLLGVLLSLLLAHPSQVNQTHGSIKAAQPTIDWRTEVKNMLTVWKEWRMLILIPAFLASNWFYAYQFRVNSIYFDSSTRALNGLMYWTMEVLGSVMTGCFLDYHRFSRRIRGFIGLGVLFVVVNLVWSGGFAFQTRFEADFNQPIHWDDQGFAGPFALFTMYGYADAIYQTYLYWLMGTMTNDPTSLARYAGFYKALQSIGAAIAFGIDASPIQLQWECLICWVLVFLSFPLVFMVTCQISETNDTESFSEKKLEEDIDSFGPVPFELDILMKDLVTEPITKTSSINKSAAIDVASVQEGVDNLSDSSHTASESEIDIAFKKIFGENTNMSGQGHVSLNEH</sequence>
<dbReference type="Proteomes" id="UP000093000">
    <property type="component" value="Unassembled WGS sequence"/>
</dbReference>
<dbReference type="OrthoDB" id="196103at2759"/>
<dbReference type="InterPro" id="IPR051617">
    <property type="entry name" value="UNC-93-like_regulator"/>
</dbReference>
<evidence type="ECO:0000256" key="4">
    <source>
        <dbReference type="ARBA" id="ARBA00023136"/>
    </source>
</evidence>
<feature type="transmembrane region" description="Helical" evidence="5">
    <location>
        <begin position="372"/>
        <end position="393"/>
    </location>
</feature>
<feature type="transmembrane region" description="Helical" evidence="5">
    <location>
        <begin position="145"/>
        <end position="166"/>
    </location>
</feature>
<dbReference type="PANTHER" id="PTHR23294:SF17">
    <property type="entry name" value="DUF895 DOMAIN MEMBRANE PROTEIN"/>
    <property type="match status" value="1"/>
</dbReference>
<reference evidence="6 7" key="1">
    <citation type="submission" date="2016-03" db="EMBL/GenBank/DDBJ databases">
        <title>Choanephora cucurbitarum.</title>
        <authorList>
            <person name="Min B."/>
            <person name="Park H."/>
            <person name="Park J.-H."/>
            <person name="Shin H.-D."/>
            <person name="Choi I.-G."/>
        </authorList>
    </citation>
    <scope>NUCLEOTIDE SEQUENCE [LARGE SCALE GENOMIC DNA]</scope>
    <source>
        <strain evidence="6 7">KUS-F28377</strain>
    </source>
</reference>
<protein>
    <submittedName>
        <fullName evidence="6">UNC93-like protein 2</fullName>
    </submittedName>
</protein>
<evidence type="ECO:0000256" key="2">
    <source>
        <dbReference type="ARBA" id="ARBA00022692"/>
    </source>
</evidence>
<dbReference type="AlphaFoldDB" id="A0A1C7MWR3"/>
<feature type="transmembrane region" description="Helical" evidence="5">
    <location>
        <begin position="399"/>
        <end position="419"/>
    </location>
</feature>
<feature type="transmembrane region" description="Helical" evidence="5">
    <location>
        <begin position="298"/>
        <end position="318"/>
    </location>
</feature>
<accession>A0A1C7MWR3</accession>
<keyword evidence="4 5" id="KW-0472">Membrane</keyword>
<comment type="caution">
    <text evidence="6">The sequence shown here is derived from an EMBL/GenBank/DDBJ whole genome shotgun (WGS) entry which is preliminary data.</text>
</comment>
<dbReference type="Pfam" id="PF05978">
    <property type="entry name" value="UNC-93"/>
    <property type="match status" value="1"/>
</dbReference>
<dbReference type="FunCoup" id="A0A1C7MWR3">
    <property type="interactions" value="2"/>
</dbReference>
<feature type="transmembrane region" description="Helical" evidence="5">
    <location>
        <begin position="232"/>
        <end position="249"/>
    </location>
</feature>
<evidence type="ECO:0000256" key="3">
    <source>
        <dbReference type="ARBA" id="ARBA00022989"/>
    </source>
</evidence>
<organism evidence="6 7">
    <name type="scientific">Choanephora cucurbitarum</name>
    <dbReference type="NCBI Taxonomy" id="101091"/>
    <lineage>
        <taxon>Eukaryota</taxon>
        <taxon>Fungi</taxon>
        <taxon>Fungi incertae sedis</taxon>
        <taxon>Mucoromycota</taxon>
        <taxon>Mucoromycotina</taxon>
        <taxon>Mucoromycetes</taxon>
        <taxon>Mucorales</taxon>
        <taxon>Mucorineae</taxon>
        <taxon>Choanephoraceae</taxon>
        <taxon>Choanephoroideae</taxon>
        <taxon>Choanephora</taxon>
    </lineage>
</organism>
<comment type="subcellular location">
    <subcellularLocation>
        <location evidence="1">Membrane</location>
        <topology evidence="1">Multi-pass membrane protein</topology>
    </subcellularLocation>
</comment>
<gene>
    <name evidence="6" type="ORF">A0J61_10699</name>
</gene>
<dbReference type="InterPro" id="IPR036259">
    <property type="entry name" value="MFS_trans_sf"/>
</dbReference>
<feature type="transmembrane region" description="Helical" evidence="5">
    <location>
        <begin position="105"/>
        <end position="124"/>
    </location>
</feature>
<feature type="non-terminal residue" evidence="6">
    <location>
        <position position="526"/>
    </location>
</feature>
<dbReference type="InParanoid" id="A0A1C7MWR3"/>
<evidence type="ECO:0000313" key="7">
    <source>
        <dbReference type="Proteomes" id="UP000093000"/>
    </source>
</evidence>
<name>A0A1C7MWR3_9FUNG</name>
<dbReference type="InterPro" id="IPR010291">
    <property type="entry name" value="Ion_channel_UNC-93"/>
</dbReference>
<keyword evidence="3 5" id="KW-1133">Transmembrane helix</keyword>
<proteinExistence type="predicted"/>
<feature type="transmembrane region" description="Helical" evidence="5">
    <location>
        <begin position="56"/>
        <end position="74"/>
    </location>
</feature>
<evidence type="ECO:0000256" key="1">
    <source>
        <dbReference type="ARBA" id="ARBA00004141"/>
    </source>
</evidence>
<feature type="transmembrane region" description="Helical" evidence="5">
    <location>
        <begin position="81"/>
        <end position="99"/>
    </location>
</feature>
<dbReference type="EMBL" id="LUGH01001327">
    <property type="protein sequence ID" value="OBZ81252.1"/>
    <property type="molecule type" value="Genomic_DNA"/>
</dbReference>
<keyword evidence="7" id="KW-1185">Reference proteome</keyword>
<feature type="transmembrane region" description="Helical" evidence="5">
    <location>
        <begin position="338"/>
        <end position="360"/>
    </location>
</feature>
<dbReference type="SUPFAM" id="SSF103473">
    <property type="entry name" value="MFS general substrate transporter"/>
    <property type="match status" value="1"/>
</dbReference>
<dbReference type="PANTHER" id="PTHR23294">
    <property type="entry name" value="ET TRANSLATION PRODUCT-RELATED"/>
    <property type="match status" value="1"/>
</dbReference>
<dbReference type="Gene3D" id="1.20.1250.20">
    <property type="entry name" value="MFS general substrate transporter like domains"/>
    <property type="match status" value="1"/>
</dbReference>
<dbReference type="GO" id="GO:0016020">
    <property type="term" value="C:membrane"/>
    <property type="evidence" value="ECO:0007669"/>
    <property type="project" value="UniProtKB-SubCell"/>
</dbReference>
<keyword evidence="2 5" id="KW-0812">Transmembrane</keyword>
<evidence type="ECO:0000256" key="5">
    <source>
        <dbReference type="SAM" id="Phobius"/>
    </source>
</evidence>